<sequence length="77" mass="8221">MCATSVWHQKANLFPPELRDQHYEAGDLVYFRCGSAMDPGLKDRKGGPLPGVFSNGDDALLDCGLDRVGTLKGGTPG</sequence>
<organism evidence="1 2">
    <name type="scientific">Thanatephorus cucumeris (strain AG1-IA)</name>
    <name type="common">Rice sheath blight fungus</name>
    <name type="synonym">Rhizoctonia solani</name>
    <dbReference type="NCBI Taxonomy" id="983506"/>
    <lineage>
        <taxon>Eukaryota</taxon>
        <taxon>Fungi</taxon>
        <taxon>Dikarya</taxon>
        <taxon>Basidiomycota</taxon>
        <taxon>Agaricomycotina</taxon>
        <taxon>Agaricomycetes</taxon>
        <taxon>Cantharellales</taxon>
        <taxon>Ceratobasidiaceae</taxon>
        <taxon>Rhizoctonia</taxon>
        <taxon>Rhizoctonia solani AG-1</taxon>
    </lineage>
</organism>
<proteinExistence type="predicted"/>
<dbReference type="Proteomes" id="UP000011668">
    <property type="component" value="Unassembled WGS sequence"/>
</dbReference>
<accession>L8WLH5</accession>
<dbReference type="HOGENOM" id="CLU_2639805_0_0_1"/>
<dbReference type="EMBL" id="AFRT01002498">
    <property type="protein sequence ID" value="ELU37678.1"/>
    <property type="molecule type" value="Genomic_DNA"/>
</dbReference>
<protein>
    <submittedName>
        <fullName evidence="1">Uncharacterized protein</fullName>
    </submittedName>
</protein>
<keyword evidence="2" id="KW-1185">Reference proteome</keyword>
<gene>
    <name evidence="1" type="ORF">AG1IA_08288</name>
</gene>
<evidence type="ECO:0000313" key="1">
    <source>
        <dbReference type="EMBL" id="ELU37678.1"/>
    </source>
</evidence>
<dbReference type="AlphaFoldDB" id="L8WLH5"/>
<name>L8WLH5_THACA</name>
<reference evidence="1 2" key="1">
    <citation type="journal article" date="2013" name="Nat. Commun.">
        <title>The evolution and pathogenic mechanisms of the rice sheath blight pathogen.</title>
        <authorList>
            <person name="Zheng A."/>
            <person name="Lin R."/>
            <person name="Xu L."/>
            <person name="Qin P."/>
            <person name="Tang C."/>
            <person name="Ai P."/>
            <person name="Zhang D."/>
            <person name="Liu Y."/>
            <person name="Sun Z."/>
            <person name="Feng H."/>
            <person name="Wang Y."/>
            <person name="Chen Y."/>
            <person name="Liang X."/>
            <person name="Fu R."/>
            <person name="Li Q."/>
            <person name="Zhang J."/>
            <person name="Yu X."/>
            <person name="Xie Z."/>
            <person name="Ding L."/>
            <person name="Guan P."/>
            <person name="Tang J."/>
            <person name="Liang Y."/>
            <person name="Wang S."/>
            <person name="Deng Q."/>
            <person name="Li S."/>
            <person name="Zhu J."/>
            <person name="Wang L."/>
            <person name="Liu H."/>
            <person name="Li P."/>
        </authorList>
    </citation>
    <scope>NUCLEOTIDE SEQUENCE [LARGE SCALE GENOMIC DNA]</scope>
    <source>
        <strain evidence="2">AG-1 IA</strain>
    </source>
</reference>
<evidence type="ECO:0000313" key="2">
    <source>
        <dbReference type="Proteomes" id="UP000011668"/>
    </source>
</evidence>
<comment type="caution">
    <text evidence="1">The sequence shown here is derived from an EMBL/GenBank/DDBJ whole genome shotgun (WGS) entry which is preliminary data.</text>
</comment>